<keyword evidence="2" id="KW-0285">Flavoprotein</keyword>
<evidence type="ECO:0000313" key="8">
    <source>
        <dbReference type="Proteomes" id="UP000006765"/>
    </source>
</evidence>
<evidence type="ECO:0000259" key="6">
    <source>
        <dbReference type="Pfam" id="PF14759"/>
    </source>
</evidence>
<dbReference type="Pfam" id="PF07992">
    <property type="entry name" value="Pyr_redox_2"/>
    <property type="match status" value="1"/>
</dbReference>
<dbReference type="AlphaFoldDB" id="K2H9J4"/>
<organism evidence="7 8">
    <name type="scientific">Oceaniovalibus guishaninsula JLT2003</name>
    <dbReference type="NCBI Taxonomy" id="1231392"/>
    <lineage>
        <taxon>Bacteria</taxon>
        <taxon>Pseudomonadati</taxon>
        <taxon>Pseudomonadota</taxon>
        <taxon>Alphaproteobacteria</taxon>
        <taxon>Rhodobacterales</taxon>
        <taxon>Roseobacteraceae</taxon>
        <taxon>Oceaniovalibus</taxon>
    </lineage>
</organism>
<comment type="caution">
    <text evidence="7">The sequence shown here is derived from an EMBL/GenBank/DDBJ whole genome shotgun (WGS) entry which is preliminary data.</text>
</comment>
<dbReference type="InterPro" id="IPR023753">
    <property type="entry name" value="FAD/NAD-binding_dom"/>
</dbReference>
<dbReference type="GO" id="GO:0016651">
    <property type="term" value="F:oxidoreductase activity, acting on NAD(P)H"/>
    <property type="evidence" value="ECO:0007669"/>
    <property type="project" value="TreeGrafter"/>
</dbReference>
<feature type="domain" description="Reductase C-terminal" evidence="6">
    <location>
        <begin position="317"/>
        <end position="394"/>
    </location>
</feature>
<dbReference type="PANTHER" id="PTHR43557:SF2">
    <property type="entry name" value="RIESKE DOMAIN-CONTAINING PROTEIN-RELATED"/>
    <property type="match status" value="1"/>
</dbReference>
<evidence type="ECO:0000256" key="3">
    <source>
        <dbReference type="ARBA" id="ARBA00022827"/>
    </source>
</evidence>
<evidence type="ECO:0000313" key="7">
    <source>
        <dbReference type="EMBL" id="EKE44213.1"/>
    </source>
</evidence>
<dbReference type="GO" id="GO:0005737">
    <property type="term" value="C:cytoplasm"/>
    <property type="evidence" value="ECO:0007669"/>
    <property type="project" value="TreeGrafter"/>
</dbReference>
<evidence type="ECO:0000259" key="5">
    <source>
        <dbReference type="Pfam" id="PF07992"/>
    </source>
</evidence>
<proteinExistence type="predicted"/>
<dbReference type="SUPFAM" id="SSF51905">
    <property type="entry name" value="FAD/NAD(P)-binding domain"/>
    <property type="match status" value="2"/>
</dbReference>
<sequence>MTHIIVIGAGQAGASLTARLRDRGFDGQVTLIGGEPVPPYQRPPLSKAYLLGEMTRDRLFLRSDDWYADQGITLMLGQRAEALDLRARTLRVGGETLHYDRLALTTGLEARRLPAEAGGALGGVYGVRTLADVDAMAAPLRQARQAVIVGGGYIGLEAAAVARKLGVTVTVIEGGARILGRVAAPETSAWFAALHRRHGVEVLEGATLDRLTGGDRVDGALLADGRHIAADIAIVGIGLSPHCAIAENAGLAMEGGIRVDACGRTSDAHVWAAGDCAALSWRGRRMRIESVQNAIEMAERVAGNMLGDAQPYDPHPWFWSDQYDVKLQIAGLHSGHDRVIVRPGDRGGVSHWYYGAGRLLAVDAMNDPRAYMTGKRLIENGLSPDPATVAGGDLKALLKA</sequence>
<dbReference type="InterPro" id="IPR028202">
    <property type="entry name" value="Reductase_C"/>
</dbReference>
<dbReference type="SUPFAM" id="SSF55424">
    <property type="entry name" value="FAD/NAD-linked reductases, dimerisation (C-terminal) domain"/>
    <property type="match status" value="1"/>
</dbReference>
<dbReference type="PRINTS" id="PR00411">
    <property type="entry name" value="PNDRDTASEI"/>
</dbReference>
<protein>
    <submittedName>
        <fullName evidence="7">Pyridine nucleotide oxidoreductase family protein</fullName>
    </submittedName>
</protein>
<keyword evidence="4" id="KW-0560">Oxidoreductase</keyword>
<keyword evidence="3" id="KW-0274">FAD</keyword>
<dbReference type="OrthoDB" id="7809559at2"/>
<reference evidence="7 8" key="1">
    <citation type="journal article" date="2012" name="J. Bacteriol.">
        <title>Draft Genome Sequence of Oceaniovalibus guishaninsula JLT2003T.</title>
        <authorList>
            <person name="Tang K."/>
            <person name="Liu K."/>
            <person name="Jiao N."/>
        </authorList>
    </citation>
    <scope>NUCLEOTIDE SEQUENCE [LARGE SCALE GENOMIC DNA]</scope>
    <source>
        <strain evidence="7 8">JLT2003</strain>
    </source>
</reference>
<dbReference type="PRINTS" id="PR00368">
    <property type="entry name" value="FADPNR"/>
</dbReference>
<dbReference type="InterPro" id="IPR050446">
    <property type="entry name" value="FAD-oxidoreductase/Apoptosis"/>
</dbReference>
<feature type="domain" description="FAD/NAD(P)-binding" evidence="5">
    <location>
        <begin position="3"/>
        <end position="298"/>
    </location>
</feature>
<keyword evidence="8" id="KW-1185">Reference proteome</keyword>
<evidence type="ECO:0000256" key="1">
    <source>
        <dbReference type="ARBA" id="ARBA00001974"/>
    </source>
</evidence>
<accession>K2H9J4</accession>
<dbReference type="InterPro" id="IPR016156">
    <property type="entry name" value="FAD/NAD-linked_Rdtase_dimer_sf"/>
</dbReference>
<dbReference type="Proteomes" id="UP000006765">
    <property type="component" value="Unassembled WGS sequence"/>
</dbReference>
<gene>
    <name evidence="7" type="ORF">OCGS_1729</name>
</gene>
<dbReference type="PANTHER" id="PTHR43557">
    <property type="entry name" value="APOPTOSIS-INDUCING FACTOR 1"/>
    <property type="match status" value="1"/>
</dbReference>
<dbReference type="PATRIC" id="fig|1231392.3.peg.1738"/>
<dbReference type="Gene3D" id="3.50.50.60">
    <property type="entry name" value="FAD/NAD(P)-binding domain"/>
    <property type="match status" value="2"/>
</dbReference>
<dbReference type="Gene3D" id="3.30.390.30">
    <property type="match status" value="1"/>
</dbReference>
<dbReference type="InterPro" id="IPR036188">
    <property type="entry name" value="FAD/NAD-bd_sf"/>
</dbReference>
<dbReference type="Pfam" id="PF14759">
    <property type="entry name" value="Reductase_C"/>
    <property type="match status" value="1"/>
</dbReference>
<dbReference type="eggNOG" id="COG0446">
    <property type="taxonomic scope" value="Bacteria"/>
</dbReference>
<dbReference type="STRING" id="1231392.OCGS_1729"/>
<evidence type="ECO:0000256" key="2">
    <source>
        <dbReference type="ARBA" id="ARBA00022630"/>
    </source>
</evidence>
<dbReference type="EMBL" id="AMGO01000036">
    <property type="protein sequence ID" value="EKE44213.1"/>
    <property type="molecule type" value="Genomic_DNA"/>
</dbReference>
<name>K2H9J4_9RHOB</name>
<evidence type="ECO:0000256" key="4">
    <source>
        <dbReference type="ARBA" id="ARBA00023002"/>
    </source>
</evidence>
<comment type="cofactor">
    <cofactor evidence="1">
        <name>FAD</name>
        <dbReference type="ChEBI" id="CHEBI:57692"/>
    </cofactor>
</comment>
<dbReference type="RefSeq" id="WP_007426881.1">
    <property type="nucleotide sequence ID" value="NZ_AMGO01000036.1"/>
</dbReference>